<name>S0FQC6_RUMCE</name>
<evidence type="ECO:0008006" key="3">
    <source>
        <dbReference type="Google" id="ProtNLM"/>
    </source>
</evidence>
<dbReference type="eggNOG" id="ENOG502Z7IK">
    <property type="taxonomic scope" value="Bacteria"/>
</dbReference>
<organism evidence="1 2">
    <name type="scientific">Ruminiclostridium cellobioparum subsp. termitidis CT1112</name>
    <dbReference type="NCBI Taxonomy" id="1195236"/>
    <lineage>
        <taxon>Bacteria</taxon>
        <taxon>Bacillati</taxon>
        <taxon>Bacillota</taxon>
        <taxon>Clostridia</taxon>
        <taxon>Eubacteriales</taxon>
        <taxon>Oscillospiraceae</taxon>
        <taxon>Ruminiclostridium</taxon>
    </lineage>
</organism>
<sequence length="321" mass="36182">MLELKPMPQTCSQGLKYFYEAKSVLKSEIVAFEGFENKDIYNPSVPFKWNDEEIIVCRVEARDSERSNAVFFKKQQNKWVVRPNSPVFELQDPFVTVIGDELILGGVRVFWENGRIVSWCTDFYKGKSIERLSLFLTGPGDMKDIRLIELADGRVGIFSRPHGDKILERYGCKAMIGFTIENSLSEVTAKSIENAPIIEGQFASGEWGGCNHLQLMNNNRIAIAGHKSREEMIDGQAVLHYYSMAFVFDPITLKMSPCEIICTRDSFPQGPAKQPGLKDVTFTAGLLRNNDGTADIYTGLSDCQIGRATIKDPFLKYEIGY</sequence>
<comment type="caution">
    <text evidence="1">The sequence shown here is derived from an EMBL/GenBank/DDBJ whole genome shotgun (WGS) entry which is preliminary data.</text>
</comment>
<proteinExistence type="predicted"/>
<evidence type="ECO:0000313" key="2">
    <source>
        <dbReference type="Proteomes" id="UP000014155"/>
    </source>
</evidence>
<dbReference type="Gene3D" id="2.115.10.20">
    <property type="entry name" value="Glycosyl hydrolase domain, family 43"/>
    <property type="match status" value="1"/>
</dbReference>
<dbReference type="RefSeq" id="WP_004624820.1">
    <property type="nucleotide sequence ID" value="NZ_AORV01000026.1"/>
</dbReference>
<dbReference type="PANTHER" id="PTHR37036">
    <property type="match status" value="1"/>
</dbReference>
<dbReference type="EMBL" id="AORV01000026">
    <property type="protein sequence ID" value="EMS72571.1"/>
    <property type="molecule type" value="Genomic_DNA"/>
</dbReference>
<dbReference type="InterPro" id="IPR023296">
    <property type="entry name" value="Glyco_hydro_beta-prop_sf"/>
</dbReference>
<dbReference type="Pfam" id="PF08950">
    <property type="entry name" value="DUF1861"/>
    <property type="match status" value="1"/>
</dbReference>
<dbReference type="InterPro" id="IPR015045">
    <property type="entry name" value="MPT-1-like_LmxM"/>
</dbReference>
<gene>
    <name evidence="1" type="ORF">CTER_1271</name>
</gene>
<protein>
    <recommendedName>
        <fullName evidence="3">DUF1861 family protein</fullName>
    </recommendedName>
</protein>
<dbReference type="SUPFAM" id="SSF75005">
    <property type="entry name" value="Arabinanase/levansucrase/invertase"/>
    <property type="match status" value="1"/>
</dbReference>
<dbReference type="AlphaFoldDB" id="S0FQC6"/>
<reference evidence="1 2" key="1">
    <citation type="journal article" date="2013" name="Genome Announc.">
        <title>Draft Genome Sequence of the Cellulolytic, Mesophilic, Anaerobic Bacterium Clostridium termitidis Strain CT1112 (DSM 5398).</title>
        <authorList>
            <person name="Lal S."/>
            <person name="Ramachandran U."/>
            <person name="Zhang X."/>
            <person name="Munir R."/>
            <person name="Sparling R."/>
            <person name="Levin D.B."/>
        </authorList>
    </citation>
    <scope>NUCLEOTIDE SEQUENCE [LARGE SCALE GENOMIC DNA]</scope>
    <source>
        <strain evidence="1 2">CT1112</strain>
    </source>
</reference>
<accession>S0FQC6</accession>
<dbReference type="PATRIC" id="fig|1195236.3.peg.1584"/>
<dbReference type="PANTHER" id="PTHR37036:SF2">
    <property type="entry name" value="DUF1861 FAMILY PROTEIN"/>
    <property type="match status" value="1"/>
</dbReference>
<evidence type="ECO:0000313" key="1">
    <source>
        <dbReference type="EMBL" id="EMS72571.1"/>
    </source>
</evidence>
<keyword evidence="2" id="KW-1185">Reference proteome</keyword>
<dbReference type="STRING" id="1195236.CTER_1271"/>
<dbReference type="Proteomes" id="UP000014155">
    <property type="component" value="Unassembled WGS sequence"/>
</dbReference>